<feature type="region of interest" description="Disordered" evidence="1">
    <location>
        <begin position="51"/>
        <end position="75"/>
    </location>
</feature>
<dbReference type="Proteomes" id="UP000694892">
    <property type="component" value="Chromosome 4L"/>
</dbReference>
<accession>A0A974D3E8</accession>
<sequence>RGEDGGGGWVSKVTWSRSSRVGLWWGARRVGDKDCERYRVDGKGRYRERSSCVSPTRVSQPDPYTWAGQRGEKGRNGAEGGDRLLLLSVFHSFTSAFCCSQGWVY</sequence>
<feature type="non-terminal residue" evidence="2">
    <location>
        <position position="1"/>
    </location>
</feature>
<dbReference type="AlphaFoldDB" id="A0A974D3E8"/>
<name>A0A974D3E8_XENLA</name>
<protein>
    <submittedName>
        <fullName evidence="2">Uncharacterized protein</fullName>
    </submittedName>
</protein>
<organism evidence="2 3">
    <name type="scientific">Xenopus laevis</name>
    <name type="common">African clawed frog</name>
    <dbReference type="NCBI Taxonomy" id="8355"/>
    <lineage>
        <taxon>Eukaryota</taxon>
        <taxon>Metazoa</taxon>
        <taxon>Chordata</taxon>
        <taxon>Craniata</taxon>
        <taxon>Vertebrata</taxon>
        <taxon>Euteleostomi</taxon>
        <taxon>Amphibia</taxon>
        <taxon>Batrachia</taxon>
        <taxon>Anura</taxon>
        <taxon>Pipoidea</taxon>
        <taxon>Pipidae</taxon>
        <taxon>Xenopodinae</taxon>
        <taxon>Xenopus</taxon>
        <taxon>Xenopus</taxon>
    </lineage>
</organism>
<dbReference type="EMBL" id="CM004472">
    <property type="protein sequence ID" value="OCT83601.1"/>
    <property type="molecule type" value="Genomic_DNA"/>
</dbReference>
<evidence type="ECO:0000313" key="2">
    <source>
        <dbReference type="EMBL" id="OCT83601.1"/>
    </source>
</evidence>
<gene>
    <name evidence="2" type="ORF">XELAEV_18021743mg</name>
</gene>
<reference evidence="3" key="1">
    <citation type="journal article" date="2016" name="Nature">
        <title>Genome evolution in the allotetraploid frog Xenopus laevis.</title>
        <authorList>
            <person name="Session A.M."/>
            <person name="Uno Y."/>
            <person name="Kwon T."/>
            <person name="Chapman J.A."/>
            <person name="Toyoda A."/>
            <person name="Takahashi S."/>
            <person name="Fukui A."/>
            <person name="Hikosaka A."/>
            <person name="Suzuki A."/>
            <person name="Kondo M."/>
            <person name="van Heeringen S.J."/>
            <person name="Quigley I."/>
            <person name="Heinz S."/>
            <person name="Ogino H."/>
            <person name="Ochi H."/>
            <person name="Hellsten U."/>
            <person name="Lyons J.B."/>
            <person name="Simakov O."/>
            <person name="Putnam N."/>
            <person name="Stites J."/>
            <person name="Kuroki Y."/>
            <person name="Tanaka T."/>
            <person name="Michiue T."/>
            <person name="Watanabe M."/>
            <person name="Bogdanovic O."/>
            <person name="Lister R."/>
            <person name="Georgiou G."/>
            <person name="Paranjpe S.S."/>
            <person name="van Kruijsbergen I."/>
            <person name="Shu S."/>
            <person name="Carlson J."/>
            <person name="Kinoshita T."/>
            <person name="Ohta Y."/>
            <person name="Mawaribuchi S."/>
            <person name="Jenkins J."/>
            <person name="Grimwood J."/>
            <person name="Schmutz J."/>
            <person name="Mitros T."/>
            <person name="Mozaffari S.V."/>
            <person name="Suzuki Y."/>
            <person name="Haramoto Y."/>
            <person name="Yamamoto T.S."/>
            <person name="Takagi C."/>
            <person name="Heald R."/>
            <person name="Miller K."/>
            <person name="Haudenschild C."/>
            <person name="Kitzman J."/>
            <person name="Nakayama T."/>
            <person name="Izutsu Y."/>
            <person name="Robert J."/>
            <person name="Fortriede J."/>
            <person name="Burns K."/>
            <person name="Lotay V."/>
            <person name="Karimi K."/>
            <person name="Yasuoka Y."/>
            <person name="Dichmann D.S."/>
            <person name="Flajnik M.F."/>
            <person name="Houston D.W."/>
            <person name="Shendure J."/>
            <person name="DuPasquier L."/>
            <person name="Vize P.D."/>
            <person name="Zorn A.M."/>
            <person name="Ito M."/>
            <person name="Marcotte E.M."/>
            <person name="Wallingford J.B."/>
            <person name="Ito Y."/>
            <person name="Asashima M."/>
            <person name="Ueno N."/>
            <person name="Matsuda Y."/>
            <person name="Veenstra G.J."/>
            <person name="Fujiyama A."/>
            <person name="Harland R.M."/>
            <person name="Taira M."/>
            <person name="Rokhsar D.S."/>
        </authorList>
    </citation>
    <scope>NUCLEOTIDE SEQUENCE [LARGE SCALE GENOMIC DNA]</scope>
    <source>
        <strain evidence="3">J</strain>
    </source>
</reference>
<proteinExistence type="predicted"/>
<evidence type="ECO:0000256" key="1">
    <source>
        <dbReference type="SAM" id="MobiDB-lite"/>
    </source>
</evidence>
<evidence type="ECO:0000313" key="3">
    <source>
        <dbReference type="Proteomes" id="UP000694892"/>
    </source>
</evidence>